<comment type="caution">
    <text evidence="3">The sequence shown here is derived from an EMBL/GenBank/DDBJ whole genome shotgun (WGS) entry which is preliminary data.</text>
</comment>
<dbReference type="EMBL" id="QOCR01000004">
    <property type="protein sequence ID" value="RHW49695.1"/>
    <property type="molecule type" value="Genomic_DNA"/>
</dbReference>
<sequence length="212" mass="24496">MWILYLILFAIFIISLALVILWFKNLIGQDTLFISNKIAKISAVVSICSLLLLVISFSFSNKENSNNTTSSEKIEQQQKDDENKVAEKKEKQKEENNTINSDISNLLEDDKKDASNGDSKYQYANYIQKLEYTKDNTKVYVNDNFINLDENTKNQVSDRLQGVIGSGVAMSDENYKPANDQQGYYLNFWYGKRAVGHSKLSDYHQYKWYSME</sequence>
<dbReference type="AlphaFoldDB" id="A0A3R7CMY7"/>
<protein>
    <submittedName>
        <fullName evidence="3">Uncharacterized protein</fullName>
    </submittedName>
</protein>
<keyword evidence="4" id="KW-1185">Reference proteome</keyword>
<reference evidence="3 4" key="1">
    <citation type="submission" date="2018-07" db="EMBL/GenBank/DDBJ databases">
        <title>Genome sequences of six Lactobacillus spp. isolated from bumble bee guts.</title>
        <authorList>
            <person name="Motta E.V.S."/>
            <person name="Moran N.A."/>
        </authorList>
    </citation>
    <scope>NUCLEOTIDE SEQUENCE [LARGE SCALE GENOMIC DNA]</scope>
    <source>
        <strain evidence="3 4">BI-1.1</strain>
    </source>
</reference>
<feature type="transmembrane region" description="Helical" evidence="2">
    <location>
        <begin position="38"/>
        <end position="59"/>
    </location>
</feature>
<keyword evidence="2" id="KW-0812">Transmembrane</keyword>
<dbReference type="OrthoDB" id="9951961at2"/>
<evidence type="ECO:0000256" key="2">
    <source>
        <dbReference type="SAM" id="Phobius"/>
    </source>
</evidence>
<name>A0A3R7CMY7_9LACO</name>
<evidence type="ECO:0000256" key="1">
    <source>
        <dbReference type="SAM" id="MobiDB-lite"/>
    </source>
</evidence>
<keyword evidence="2" id="KW-1133">Transmembrane helix</keyword>
<proteinExistence type="predicted"/>
<feature type="region of interest" description="Disordered" evidence="1">
    <location>
        <begin position="63"/>
        <end position="115"/>
    </location>
</feature>
<organism evidence="3 4">
    <name type="scientific">Bombilactobacillus bombi</name>
    <dbReference type="NCBI Taxonomy" id="1303590"/>
    <lineage>
        <taxon>Bacteria</taxon>
        <taxon>Bacillati</taxon>
        <taxon>Bacillota</taxon>
        <taxon>Bacilli</taxon>
        <taxon>Lactobacillales</taxon>
        <taxon>Lactobacillaceae</taxon>
        <taxon>Bombilactobacillus</taxon>
    </lineage>
</organism>
<feature type="transmembrane region" description="Helical" evidence="2">
    <location>
        <begin position="6"/>
        <end position="26"/>
    </location>
</feature>
<feature type="compositionally biased region" description="Basic and acidic residues" evidence="1">
    <location>
        <begin position="72"/>
        <end position="96"/>
    </location>
</feature>
<gene>
    <name evidence="3" type="ORF">DS831_05905</name>
</gene>
<keyword evidence="2" id="KW-0472">Membrane</keyword>
<evidence type="ECO:0000313" key="4">
    <source>
        <dbReference type="Proteomes" id="UP000284109"/>
    </source>
</evidence>
<accession>A0A3R7CMY7</accession>
<evidence type="ECO:0000313" key="3">
    <source>
        <dbReference type="EMBL" id="RHW49695.1"/>
    </source>
</evidence>
<dbReference type="RefSeq" id="WP_118901327.1">
    <property type="nucleotide sequence ID" value="NZ_QOCR01000004.1"/>
</dbReference>
<dbReference type="Proteomes" id="UP000284109">
    <property type="component" value="Unassembled WGS sequence"/>
</dbReference>